<gene>
    <name evidence="3" type="ORF">F5878DRAFT_654886</name>
</gene>
<reference evidence="3" key="1">
    <citation type="submission" date="2022-08" db="EMBL/GenBank/DDBJ databases">
        <authorList>
            <consortium name="DOE Joint Genome Institute"/>
            <person name="Min B."/>
            <person name="Riley R."/>
            <person name="Sierra-Patev S."/>
            <person name="Naranjo-Ortiz M."/>
            <person name="Looney B."/>
            <person name="Konkel Z."/>
            <person name="Slot J.C."/>
            <person name="Sakamoto Y."/>
            <person name="Steenwyk J.L."/>
            <person name="Rokas A."/>
            <person name="Carro J."/>
            <person name="Camarero S."/>
            <person name="Ferreira P."/>
            <person name="Molpeceres G."/>
            <person name="Ruiz-Duenas F.J."/>
            <person name="Serrano A."/>
            <person name="Henrissat B."/>
            <person name="Drula E."/>
            <person name="Hughes K.W."/>
            <person name="Mata J.L."/>
            <person name="Ishikawa N.K."/>
            <person name="Vargas-Isla R."/>
            <person name="Ushijima S."/>
            <person name="Smith C.A."/>
            <person name="Ahrendt S."/>
            <person name="Andreopoulos W."/>
            <person name="He G."/>
            <person name="Labutti K."/>
            <person name="Lipzen A."/>
            <person name="Ng V."/>
            <person name="Sandor L."/>
            <person name="Barry K."/>
            <person name="Martinez A.T."/>
            <person name="Xiao Y."/>
            <person name="Gibbons J.G."/>
            <person name="Terashima K."/>
            <person name="Hibbett D.S."/>
            <person name="Grigoriev I.V."/>
        </authorList>
    </citation>
    <scope>NUCLEOTIDE SEQUENCE</scope>
    <source>
        <strain evidence="3">TFB9207</strain>
    </source>
</reference>
<sequence>MLRDGTWYLRLKGPGVAYRKRTYNDPRRTTLLLLTIQMSSPNLKSHSTQTQPTPSEPLKDTQLNKPDVSTPLAQQILDDETVVGTDESPETESKFKTSVEKLRDAIEGYNTALSQNADEKTLEKHEQNVIQALKEAAENSPNPEIKEYYKAKALEFMKVGRTAKKVLTNDIIKGVLFILASPVALLSSVVVSAGGLVYGLGSVVKGVGDLMSGMTFSGTVLGSKDEPATKKKDAGVQNDGEGREEDVGSDEKQPEENKEDEDGLAVDTAVQEVHEAEGETEGVGGEGEGETAMKTPARADRGLT</sequence>
<dbReference type="AlphaFoldDB" id="A0AA38PMB6"/>
<feature type="compositionally biased region" description="Polar residues" evidence="1">
    <location>
        <begin position="40"/>
        <end position="53"/>
    </location>
</feature>
<dbReference type="Proteomes" id="UP001163846">
    <property type="component" value="Unassembled WGS sequence"/>
</dbReference>
<feature type="region of interest" description="Disordered" evidence="1">
    <location>
        <begin position="220"/>
        <end position="304"/>
    </location>
</feature>
<evidence type="ECO:0000313" key="3">
    <source>
        <dbReference type="EMBL" id="KAJ3845524.1"/>
    </source>
</evidence>
<dbReference type="EMBL" id="MU805935">
    <property type="protein sequence ID" value="KAJ3845524.1"/>
    <property type="molecule type" value="Genomic_DNA"/>
</dbReference>
<evidence type="ECO:0000313" key="4">
    <source>
        <dbReference type="Proteomes" id="UP001163846"/>
    </source>
</evidence>
<accession>A0AA38PMB6</accession>
<feature type="compositionally biased region" description="Basic and acidic residues" evidence="1">
    <location>
        <begin position="223"/>
        <end position="234"/>
    </location>
</feature>
<comment type="caution">
    <text evidence="3">The sequence shown here is derived from an EMBL/GenBank/DDBJ whole genome shotgun (WGS) entry which is preliminary data.</text>
</comment>
<feature type="region of interest" description="Disordered" evidence="1">
    <location>
        <begin position="40"/>
        <end position="66"/>
    </location>
</feature>
<protein>
    <submittedName>
        <fullName evidence="3">Uncharacterized protein</fullName>
    </submittedName>
</protein>
<keyword evidence="2" id="KW-0812">Transmembrane</keyword>
<feature type="compositionally biased region" description="Basic and acidic residues" evidence="1">
    <location>
        <begin position="245"/>
        <end position="256"/>
    </location>
</feature>
<proteinExistence type="predicted"/>
<evidence type="ECO:0000256" key="2">
    <source>
        <dbReference type="SAM" id="Phobius"/>
    </source>
</evidence>
<feature type="transmembrane region" description="Helical" evidence="2">
    <location>
        <begin position="174"/>
        <end position="201"/>
    </location>
</feature>
<organism evidence="3 4">
    <name type="scientific">Lentinula raphanica</name>
    <dbReference type="NCBI Taxonomy" id="153919"/>
    <lineage>
        <taxon>Eukaryota</taxon>
        <taxon>Fungi</taxon>
        <taxon>Dikarya</taxon>
        <taxon>Basidiomycota</taxon>
        <taxon>Agaricomycotina</taxon>
        <taxon>Agaricomycetes</taxon>
        <taxon>Agaricomycetidae</taxon>
        <taxon>Agaricales</taxon>
        <taxon>Marasmiineae</taxon>
        <taxon>Omphalotaceae</taxon>
        <taxon>Lentinula</taxon>
    </lineage>
</organism>
<evidence type="ECO:0000256" key="1">
    <source>
        <dbReference type="SAM" id="MobiDB-lite"/>
    </source>
</evidence>
<name>A0AA38PMB6_9AGAR</name>
<keyword evidence="2" id="KW-0472">Membrane</keyword>
<keyword evidence="2" id="KW-1133">Transmembrane helix</keyword>
<keyword evidence="4" id="KW-1185">Reference proteome</keyword>